<name>A0A660CBN0_9PSEU</name>
<evidence type="ECO:0000313" key="3">
    <source>
        <dbReference type="EMBL" id="TWH20968.1"/>
    </source>
</evidence>
<keyword evidence="4" id="KW-1185">Reference proteome</keyword>
<gene>
    <name evidence="3" type="ORF">JD82_02819</name>
</gene>
<keyword evidence="2" id="KW-1133">Transmembrane helix</keyword>
<dbReference type="AlphaFoldDB" id="A0A660CBN0"/>
<dbReference type="RefSeq" id="WP_051758069.1">
    <property type="nucleotide sequence ID" value="NZ_JOIJ01000023.1"/>
</dbReference>
<sequence length="254" mass="25628">MRGAELALDVRGDRAVLTGANGREADPQAMALGDELTDALHEWARVSAVVNASSGRTPDRETGDVEDPGGGEGPGGSGGGAGVDGAAVVARRGRQLAGRVAETLGVAVSFHDPVEGRTFVLTPPAGHGHPEDDSHAAATGPAWDQPHHAPPRRHAGPAYWRARAAREPGPTPWGTGLLAAGFFAAVMIVAMLALAGALASATHGLVAVAACLVVTAGLAPSLWLGRHVPVVRWIVGGTAAGIALSWIGVLVIAL</sequence>
<reference evidence="3 4" key="1">
    <citation type="submission" date="2019-07" db="EMBL/GenBank/DDBJ databases">
        <title>R&amp;d 2014.</title>
        <authorList>
            <person name="Klenk H.-P."/>
        </authorList>
    </citation>
    <scope>NUCLEOTIDE SEQUENCE [LARGE SCALE GENOMIC DNA]</scope>
    <source>
        <strain evidence="3 4">DSM 43194</strain>
    </source>
</reference>
<feature type="transmembrane region" description="Helical" evidence="2">
    <location>
        <begin position="205"/>
        <end position="224"/>
    </location>
</feature>
<keyword evidence="2" id="KW-0812">Transmembrane</keyword>
<feature type="transmembrane region" description="Helical" evidence="2">
    <location>
        <begin position="230"/>
        <end position="253"/>
    </location>
</feature>
<evidence type="ECO:0000256" key="1">
    <source>
        <dbReference type="SAM" id="MobiDB-lite"/>
    </source>
</evidence>
<dbReference type="InterPro" id="IPR024244">
    <property type="entry name" value="DUF2537"/>
</dbReference>
<accession>A0A660CBN0</accession>
<dbReference type="Pfam" id="PF10801">
    <property type="entry name" value="DUF2537"/>
    <property type="match status" value="1"/>
</dbReference>
<evidence type="ECO:0000256" key="2">
    <source>
        <dbReference type="SAM" id="Phobius"/>
    </source>
</evidence>
<proteinExistence type="predicted"/>
<comment type="caution">
    <text evidence="3">The sequence shown here is derived from an EMBL/GenBank/DDBJ whole genome shotgun (WGS) entry which is preliminary data.</text>
</comment>
<keyword evidence="2" id="KW-0472">Membrane</keyword>
<feature type="region of interest" description="Disordered" evidence="1">
    <location>
        <begin position="123"/>
        <end position="156"/>
    </location>
</feature>
<protein>
    <submittedName>
        <fullName evidence="3">Uncharacterized protein DUF2537</fullName>
    </submittedName>
</protein>
<dbReference type="Proteomes" id="UP000317303">
    <property type="component" value="Unassembled WGS sequence"/>
</dbReference>
<feature type="transmembrane region" description="Helical" evidence="2">
    <location>
        <begin position="173"/>
        <end position="198"/>
    </location>
</feature>
<feature type="region of interest" description="Disordered" evidence="1">
    <location>
        <begin position="51"/>
        <end position="84"/>
    </location>
</feature>
<dbReference type="EMBL" id="VLJV01000001">
    <property type="protein sequence ID" value="TWH20968.1"/>
    <property type="molecule type" value="Genomic_DNA"/>
</dbReference>
<feature type="compositionally biased region" description="Gly residues" evidence="1">
    <location>
        <begin position="70"/>
        <end position="83"/>
    </location>
</feature>
<organism evidence="3 4">
    <name type="scientific">Prauserella rugosa</name>
    <dbReference type="NCBI Taxonomy" id="43354"/>
    <lineage>
        <taxon>Bacteria</taxon>
        <taxon>Bacillati</taxon>
        <taxon>Actinomycetota</taxon>
        <taxon>Actinomycetes</taxon>
        <taxon>Pseudonocardiales</taxon>
        <taxon>Pseudonocardiaceae</taxon>
        <taxon>Prauserella</taxon>
    </lineage>
</organism>
<evidence type="ECO:0000313" key="4">
    <source>
        <dbReference type="Proteomes" id="UP000317303"/>
    </source>
</evidence>